<dbReference type="Proteomes" id="UP000183120">
    <property type="component" value="Unassembled WGS sequence"/>
</dbReference>
<dbReference type="Gene3D" id="3.30.1760.10">
    <property type="entry name" value="Conserved hypothetical protein from pyrococcus furiosus pfu- 392566-001, domain 2"/>
    <property type="match status" value="1"/>
</dbReference>
<evidence type="ECO:0000259" key="5">
    <source>
        <dbReference type="Pfam" id="PF02195"/>
    </source>
</evidence>
<dbReference type="SUPFAM" id="SSF110849">
    <property type="entry name" value="ParB/Sulfiredoxin"/>
    <property type="match status" value="1"/>
</dbReference>
<keyword evidence="2" id="KW-0547">Nucleotide-binding</keyword>
<protein>
    <recommendedName>
        <fullName evidence="5">ParB-like N-terminal domain-containing protein</fullName>
    </recommendedName>
</protein>
<feature type="domain" description="ParB-like N-terminal" evidence="5">
    <location>
        <begin position="7"/>
        <end position="90"/>
    </location>
</feature>
<dbReference type="EMBL" id="MNUY01000006">
    <property type="protein sequence ID" value="OIO15567.1"/>
    <property type="molecule type" value="Genomic_DNA"/>
</dbReference>
<keyword evidence="1" id="KW-0808">Transferase</keyword>
<dbReference type="InterPro" id="IPR036086">
    <property type="entry name" value="ParB/Sulfiredoxin_sf"/>
</dbReference>
<keyword evidence="3" id="KW-0418">Kinase</keyword>
<keyword evidence="4" id="KW-0067">ATP-binding</keyword>
<accession>A0A1J4TZS7</accession>
<evidence type="ECO:0000256" key="3">
    <source>
        <dbReference type="ARBA" id="ARBA00022777"/>
    </source>
</evidence>
<comment type="caution">
    <text evidence="6">The sequence shown here is derived from an EMBL/GenBank/DDBJ whole genome shotgun (WGS) entry which is preliminary data.</text>
</comment>
<gene>
    <name evidence="6" type="ORF">AUJ73_00360</name>
</gene>
<dbReference type="InterPro" id="IPR003115">
    <property type="entry name" value="ParB_N"/>
</dbReference>
<dbReference type="STRING" id="1805209.AUJ73_00360"/>
<dbReference type="GO" id="GO:0005524">
    <property type="term" value="F:ATP binding"/>
    <property type="evidence" value="ECO:0007669"/>
    <property type="project" value="UniProtKB-KW"/>
</dbReference>
<reference evidence="6 7" key="1">
    <citation type="journal article" date="2016" name="Environ. Microbiol.">
        <title>Genomic resolution of a cold subsurface aquifer community provides metabolic insights for novel microbes adapted to high CO concentrations.</title>
        <authorList>
            <person name="Probst A.J."/>
            <person name="Castelle C.J."/>
            <person name="Singh A."/>
            <person name="Brown C.T."/>
            <person name="Anantharaman K."/>
            <person name="Sharon I."/>
            <person name="Hug L.A."/>
            <person name="Burstein D."/>
            <person name="Emerson J.B."/>
            <person name="Thomas B.C."/>
            <person name="Banfield J.F."/>
        </authorList>
    </citation>
    <scope>NUCLEOTIDE SEQUENCE [LARGE SCALE GENOMIC DNA]</scope>
    <source>
        <strain evidence="6">CG1_02_37_22</strain>
    </source>
</reference>
<dbReference type="InterPro" id="IPR023098">
    <property type="entry name" value="SerK/SbnI_C"/>
</dbReference>
<evidence type="ECO:0000313" key="7">
    <source>
        <dbReference type="Proteomes" id="UP000183120"/>
    </source>
</evidence>
<evidence type="ECO:0000313" key="6">
    <source>
        <dbReference type="EMBL" id="OIO15567.1"/>
    </source>
</evidence>
<evidence type="ECO:0000256" key="4">
    <source>
        <dbReference type="ARBA" id="ARBA00022840"/>
    </source>
</evidence>
<dbReference type="Pfam" id="PF02195">
    <property type="entry name" value="ParB_N"/>
    <property type="match status" value="1"/>
</dbReference>
<evidence type="ECO:0000256" key="1">
    <source>
        <dbReference type="ARBA" id="ARBA00022679"/>
    </source>
</evidence>
<evidence type="ECO:0000256" key="2">
    <source>
        <dbReference type="ARBA" id="ARBA00022741"/>
    </source>
</evidence>
<organism evidence="6 7">
    <name type="scientific">Candidatus Gottesmanbacteria bacterium CG1_02_37_22</name>
    <dbReference type="NCBI Taxonomy" id="1805209"/>
    <lineage>
        <taxon>Bacteria</taxon>
        <taxon>Candidatus Gottesmaniibacteriota</taxon>
    </lineage>
</organism>
<name>A0A1J4TZS7_9BACT</name>
<proteinExistence type="predicted"/>
<dbReference type="Gene3D" id="3.90.1530.10">
    <property type="entry name" value="Conserved hypothetical protein from pyrococcus furiosus pfu- 392566-001, ParB domain"/>
    <property type="match status" value="1"/>
</dbReference>
<sequence length="279" mass="32847">MKTDVFQLQIVAIKDIIPHEEYDIERSKPLAEKIRKSGYISNPILVTAIDFDHKKYLQLDGMNRLTAFKMLGLKTIITQIVDYNSQDQVELSSWVHMVNKDLKDFLEFIKKKTKCTIKIGKMEDIEHRYIRGENVGRLCTLVDKNGHVYLIYSNGKMGEKVVRINKLVSFYSDKIIRDVLPPKSDGHDVRMIFRSHTESKFMVVFPTFTRHQIVDVIKYKVFFPSGITRHIIHRRCLDLKVPITIFQDNKSLKVQNQELEKMLSRRAFRIYEEATVYFE</sequence>
<dbReference type="AlphaFoldDB" id="A0A1J4TZS7"/>